<evidence type="ECO:0000313" key="2">
    <source>
        <dbReference type="EMBL" id="MBP1924796.1"/>
    </source>
</evidence>
<dbReference type="SUPFAM" id="SSF55008">
    <property type="entry name" value="HMA, heavy metal-associated domain"/>
    <property type="match status" value="1"/>
</dbReference>
<dbReference type="EMBL" id="JAGGKS010000002">
    <property type="protein sequence ID" value="MBP1924796.1"/>
    <property type="molecule type" value="Genomic_DNA"/>
</dbReference>
<sequence>MIRSHYNVSRLLNTQMKTQVKNALNEIDGVKMVNVDLARSSIEVGYDESIDESTIKQCIENVGCKFE</sequence>
<feature type="domain" description="HMA" evidence="1">
    <location>
        <begin position="18"/>
        <end position="63"/>
    </location>
</feature>
<dbReference type="Proteomes" id="UP001519342">
    <property type="component" value="Unassembled WGS sequence"/>
</dbReference>
<dbReference type="CDD" id="cd00371">
    <property type="entry name" value="HMA"/>
    <property type="match status" value="1"/>
</dbReference>
<dbReference type="InterPro" id="IPR036163">
    <property type="entry name" value="HMA_dom_sf"/>
</dbReference>
<accession>A0ABS4GAU6</accession>
<dbReference type="Gene3D" id="3.30.70.100">
    <property type="match status" value="1"/>
</dbReference>
<organism evidence="2 3">
    <name type="scientific">Sedimentibacter acidaminivorans</name>
    <dbReference type="NCBI Taxonomy" id="913099"/>
    <lineage>
        <taxon>Bacteria</taxon>
        <taxon>Bacillati</taxon>
        <taxon>Bacillota</taxon>
        <taxon>Tissierellia</taxon>
        <taxon>Sedimentibacter</taxon>
    </lineage>
</organism>
<dbReference type="Pfam" id="PF00403">
    <property type="entry name" value="HMA"/>
    <property type="match status" value="1"/>
</dbReference>
<name>A0ABS4GAU6_9FIRM</name>
<gene>
    <name evidence="2" type="ORF">J2Z76_000653</name>
</gene>
<reference evidence="2 3" key="1">
    <citation type="submission" date="2021-03" db="EMBL/GenBank/DDBJ databases">
        <title>Genomic Encyclopedia of Type Strains, Phase IV (KMG-IV): sequencing the most valuable type-strain genomes for metagenomic binning, comparative biology and taxonomic classification.</title>
        <authorList>
            <person name="Goeker M."/>
        </authorList>
    </citation>
    <scope>NUCLEOTIDE SEQUENCE [LARGE SCALE GENOMIC DNA]</scope>
    <source>
        <strain evidence="2 3">DSM 24004</strain>
    </source>
</reference>
<keyword evidence="3" id="KW-1185">Reference proteome</keyword>
<protein>
    <submittedName>
        <fullName evidence="2">Copper chaperone CopZ</fullName>
    </submittedName>
</protein>
<evidence type="ECO:0000259" key="1">
    <source>
        <dbReference type="Pfam" id="PF00403"/>
    </source>
</evidence>
<dbReference type="InterPro" id="IPR006121">
    <property type="entry name" value="HMA_dom"/>
</dbReference>
<dbReference type="RefSeq" id="WP_209510563.1">
    <property type="nucleotide sequence ID" value="NZ_JAGGKS010000002.1"/>
</dbReference>
<comment type="caution">
    <text evidence="2">The sequence shown here is derived from an EMBL/GenBank/DDBJ whole genome shotgun (WGS) entry which is preliminary data.</text>
</comment>
<proteinExistence type="predicted"/>
<evidence type="ECO:0000313" key="3">
    <source>
        <dbReference type="Proteomes" id="UP001519342"/>
    </source>
</evidence>